<evidence type="ECO:0000313" key="2">
    <source>
        <dbReference type="EMBL" id="CAF4532815.1"/>
    </source>
</evidence>
<dbReference type="AlphaFoldDB" id="A0A8S2Y1Y5"/>
<dbReference type="InterPro" id="IPR050951">
    <property type="entry name" value="Retrovirus_Pol_polyprotein"/>
</dbReference>
<dbReference type="Proteomes" id="UP000681967">
    <property type="component" value="Unassembled WGS sequence"/>
</dbReference>
<evidence type="ECO:0000259" key="1">
    <source>
        <dbReference type="PROSITE" id="PS50994"/>
    </source>
</evidence>
<gene>
    <name evidence="2" type="ORF">BYL167_LOCUS37374</name>
</gene>
<dbReference type="PANTHER" id="PTHR37984">
    <property type="entry name" value="PROTEIN CBG26694"/>
    <property type="match status" value="1"/>
</dbReference>
<organism evidence="2 3">
    <name type="scientific">Rotaria magnacalcarata</name>
    <dbReference type="NCBI Taxonomy" id="392030"/>
    <lineage>
        <taxon>Eukaryota</taxon>
        <taxon>Metazoa</taxon>
        <taxon>Spiralia</taxon>
        <taxon>Gnathifera</taxon>
        <taxon>Rotifera</taxon>
        <taxon>Eurotatoria</taxon>
        <taxon>Bdelloidea</taxon>
        <taxon>Philodinida</taxon>
        <taxon>Philodinidae</taxon>
        <taxon>Rotaria</taxon>
    </lineage>
</organism>
<dbReference type="Pfam" id="PF13683">
    <property type="entry name" value="rve_3"/>
    <property type="match status" value="1"/>
</dbReference>
<dbReference type="PANTHER" id="PTHR37984:SF5">
    <property type="entry name" value="PROTEIN NYNRIN-LIKE"/>
    <property type="match status" value="1"/>
</dbReference>
<evidence type="ECO:0000313" key="3">
    <source>
        <dbReference type="Proteomes" id="UP000681967"/>
    </source>
</evidence>
<dbReference type="PROSITE" id="PS50994">
    <property type="entry name" value="INTEGRASE"/>
    <property type="match status" value="1"/>
</dbReference>
<dbReference type="SUPFAM" id="SSF53098">
    <property type="entry name" value="Ribonuclease H-like"/>
    <property type="match status" value="1"/>
</dbReference>
<dbReference type="EMBL" id="CAJOBH010084459">
    <property type="protein sequence ID" value="CAF4532815.1"/>
    <property type="molecule type" value="Genomic_DNA"/>
</dbReference>
<proteinExistence type="predicted"/>
<accession>A0A8S2Y1Y5</accession>
<sequence length="179" mass="21077">MGFAGPVMNSKWLIIGDAKSKFPIVVDMKNNTSAKYILTDNRPPFNSYEMNKFYDKYAIKHITTPPYHPASNGLAERFIRSFKERMLKEQHAGQTNKYFAIRNVLRCYRWTQHRSTGLSPVNMMLSYPVRTDFDIMKPDEPTKRQHKFKYSVGQLVWTLKHQLNNRTQWLEALITKKIS</sequence>
<dbReference type="GO" id="GO:0015074">
    <property type="term" value="P:DNA integration"/>
    <property type="evidence" value="ECO:0007669"/>
    <property type="project" value="InterPro"/>
</dbReference>
<dbReference type="InterPro" id="IPR001584">
    <property type="entry name" value="Integrase_cat-core"/>
</dbReference>
<name>A0A8S2Y1Y5_9BILA</name>
<dbReference type="Gene3D" id="3.30.420.10">
    <property type="entry name" value="Ribonuclease H-like superfamily/Ribonuclease H"/>
    <property type="match status" value="1"/>
</dbReference>
<dbReference type="InterPro" id="IPR012337">
    <property type="entry name" value="RNaseH-like_sf"/>
</dbReference>
<dbReference type="GO" id="GO:0003676">
    <property type="term" value="F:nucleic acid binding"/>
    <property type="evidence" value="ECO:0007669"/>
    <property type="project" value="InterPro"/>
</dbReference>
<reference evidence="2" key="1">
    <citation type="submission" date="2021-02" db="EMBL/GenBank/DDBJ databases">
        <authorList>
            <person name="Nowell W R."/>
        </authorList>
    </citation>
    <scope>NUCLEOTIDE SEQUENCE</scope>
</reference>
<protein>
    <recommendedName>
        <fullName evidence="1">Integrase catalytic domain-containing protein</fullName>
    </recommendedName>
</protein>
<dbReference type="InterPro" id="IPR036397">
    <property type="entry name" value="RNaseH_sf"/>
</dbReference>
<feature type="domain" description="Integrase catalytic" evidence="1">
    <location>
        <begin position="1"/>
        <end position="128"/>
    </location>
</feature>
<comment type="caution">
    <text evidence="2">The sequence shown here is derived from an EMBL/GenBank/DDBJ whole genome shotgun (WGS) entry which is preliminary data.</text>
</comment>